<comment type="caution">
    <text evidence="4">The sequence shown here is derived from an EMBL/GenBank/DDBJ whole genome shotgun (WGS) entry which is preliminary data.</text>
</comment>
<feature type="compositionally biased region" description="Basic and acidic residues" evidence="2">
    <location>
        <begin position="273"/>
        <end position="303"/>
    </location>
</feature>
<dbReference type="InterPro" id="IPR019315">
    <property type="entry name" value="MMTA2_N"/>
</dbReference>
<evidence type="ECO:0000313" key="4">
    <source>
        <dbReference type="EMBL" id="KAJ3227234.1"/>
    </source>
</evidence>
<evidence type="ECO:0000313" key="5">
    <source>
        <dbReference type="Proteomes" id="UP001211065"/>
    </source>
</evidence>
<feature type="region of interest" description="Disordered" evidence="2">
    <location>
        <begin position="111"/>
        <end position="332"/>
    </location>
</feature>
<name>A0AAD5U7H9_9FUNG</name>
<feature type="compositionally biased region" description="Basic and acidic residues" evidence="2">
    <location>
        <begin position="111"/>
        <end position="153"/>
    </location>
</feature>
<dbReference type="PANTHER" id="PTHR14580">
    <property type="entry name" value="MULTIPLE MYELOMA TUMOR-ASSOCIATED PROTEIN 2 FAMILY MEMBER"/>
    <property type="match status" value="1"/>
</dbReference>
<evidence type="ECO:0000259" key="3">
    <source>
        <dbReference type="Pfam" id="PF10159"/>
    </source>
</evidence>
<organism evidence="4 5">
    <name type="scientific">Clydaea vesicula</name>
    <dbReference type="NCBI Taxonomy" id="447962"/>
    <lineage>
        <taxon>Eukaryota</taxon>
        <taxon>Fungi</taxon>
        <taxon>Fungi incertae sedis</taxon>
        <taxon>Chytridiomycota</taxon>
        <taxon>Chytridiomycota incertae sedis</taxon>
        <taxon>Chytridiomycetes</taxon>
        <taxon>Lobulomycetales</taxon>
        <taxon>Lobulomycetaceae</taxon>
        <taxon>Clydaea</taxon>
    </lineage>
</organism>
<sequence length="332" mass="38791">METGLDAGGPVREGNRGGLGLFKWETVKEDHDRENYLGHSIHAPVGKWQVGRDLTWFAKQSKKDKELKQEAIEREKEALREAEAQAFAEALGYTGPRLTTGKNVSNEELNRVLKKNRDNEEVHKGIGFGHEKKTAYTIEEKEERSRKNEKVENLDGSEDEWVEAQPLKKIDKKSKKKEKKASKEKKKEKERNSPNLKKRGIDHEAEDKEKKKSKISENEKIRHGDSNIRLFNEKSKNSRVEEKKSNETSKHYEERRNSHNRNLSASIEIGGSYKEDKANREESYRKGDRRERRDLRYDERADYKYGSNRRNKTDEGRSKSDAEKKERYSGRE</sequence>
<feature type="compositionally biased region" description="Basic and acidic residues" evidence="2">
    <location>
        <begin position="311"/>
        <end position="332"/>
    </location>
</feature>
<dbReference type="Proteomes" id="UP001211065">
    <property type="component" value="Unassembled WGS sequence"/>
</dbReference>
<feature type="compositionally biased region" description="Basic residues" evidence="2">
    <location>
        <begin position="170"/>
        <end position="184"/>
    </location>
</feature>
<dbReference type="InterPro" id="IPR039207">
    <property type="entry name" value="MMTAG2-like"/>
</dbReference>
<keyword evidence="5" id="KW-1185">Reference proteome</keyword>
<gene>
    <name evidence="4" type="ORF">HK099_002927</name>
</gene>
<feature type="coiled-coil region" evidence="1">
    <location>
        <begin position="58"/>
        <end position="89"/>
    </location>
</feature>
<reference evidence="4" key="1">
    <citation type="submission" date="2020-05" db="EMBL/GenBank/DDBJ databases">
        <title>Phylogenomic resolution of chytrid fungi.</title>
        <authorList>
            <person name="Stajich J.E."/>
            <person name="Amses K."/>
            <person name="Simmons R."/>
            <person name="Seto K."/>
            <person name="Myers J."/>
            <person name="Bonds A."/>
            <person name="Quandt C.A."/>
            <person name="Barry K."/>
            <person name="Liu P."/>
            <person name="Grigoriev I."/>
            <person name="Longcore J.E."/>
            <person name="James T.Y."/>
        </authorList>
    </citation>
    <scope>NUCLEOTIDE SEQUENCE</scope>
    <source>
        <strain evidence="4">JEL0476</strain>
    </source>
</reference>
<evidence type="ECO:0000256" key="1">
    <source>
        <dbReference type="SAM" id="Coils"/>
    </source>
</evidence>
<dbReference type="PANTHER" id="PTHR14580:SF0">
    <property type="entry name" value="MULTIPLE MYELOMA TUMOR-ASSOCIATED PROTEIN 2"/>
    <property type="match status" value="1"/>
</dbReference>
<dbReference type="AlphaFoldDB" id="A0AAD5U7H9"/>
<dbReference type="Pfam" id="PF10159">
    <property type="entry name" value="MMtag"/>
    <property type="match status" value="1"/>
</dbReference>
<dbReference type="EMBL" id="JADGJW010000020">
    <property type="protein sequence ID" value="KAJ3227234.1"/>
    <property type="molecule type" value="Genomic_DNA"/>
</dbReference>
<protein>
    <recommendedName>
        <fullName evidence="3">Multiple myeloma tumor-associated protein 2-like N-terminal domain-containing protein</fullName>
    </recommendedName>
</protein>
<accession>A0AAD5U7H9</accession>
<evidence type="ECO:0000256" key="2">
    <source>
        <dbReference type="SAM" id="MobiDB-lite"/>
    </source>
</evidence>
<feature type="compositionally biased region" description="Basic and acidic residues" evidence="2">
    <location>
        <begin position="199"/>
        <end position="257"/>
    </location>
</feature>
<keyword evidence="1" id="KW-0175">Coiled coil</keyword>
<feature type="domain" description="Multiple myeloma tumor-associated protein 2-like N-terminal" evidence="3">
    <location>
        <begin position="14"/>
        <end position="92"/>
    </location>
</feature>
<proteinExistence type="predicted"/>